<evidence type="ECO:0000256" key="1">
    <source>
        <dbReference type="SAM" id="MobiDB-lite"/>
    </source>
</evidence>
<proteinExistence type="predicted"/>
<feature type="transmembrane region" description="Helical" evidence="2">
    <location>
        <begin position="40"/>
        <end position="61"/>
    </location>
</feature>
<feature type="region of interest" description="Disordered" evidence="1">
    <location>
        <begin position="1"/>
        <end position="34"/>
    </location>
</feature>
<organism evidence="3">
    <name type="scientific">freshwater metagenome</name>
    <dbReference type="NCBI Taxonomy" id="449393"/>
    <lineage>
        <taxon>unclassified sequences</taxon>
        <taxon>metagenomes</taxon>
        <taxon>ecological metagenomes</taxon>
    </lineage>
</organism>
<protein>
    <submittedName>
        <fullName evidence="3">Unannotated protein</fullName>
    </submittedName>
</protein>
<evidence type="ECO:0000313" key="3">
    <source>
        <dbReference type="EMBL" id="CAB4747057.1"/>
    </source>
</evidence>
<name>A0A6J6TKG7_9ZZZZ</name>
<dbReference type="EMBL" id="CAEZYQ010000012">
    <property type="protein sequence ID" value="CAB4747057.1"/>
    <property type="molecule type" value="Genomic_DNA"/>
</dbReference>
<dbReference type="AlphaFoldDB" id="A0A6J6TKG7"/>
<keyword evidence="2" id="KW-1133">Transmembrane helix</keyword>
<feature type="compositionally biased region" description="Basic and acidic residues" evidence="1">
    <location>
        <begin position="1"/>
        <end position="28"/>
    </location>
</feature>
<evidence type="ECO:0000256" key="2">
    <source>
        <dbReference type="SAM" id="Phobius"/>
    </source>
</evidence>
<gene>
    <name evidence="3" type="ORF">UFOPK2761_01730</name>
</gene>
<keyword evidence="2" id="KW-0812">Transmembrane</keyword>
<sequence>MTVDPEHPRRPYDPDHPLRPEEHRRRPSVDQPLNAHRRPLWPAVLVVLAIVALVGVVVALVI</sequence>
<keyword evidence="2" id="KW-0472">Membrane</keyword>
<reference evidence="3" key="1">
    <citation type="submission" date="2020-05" db="EMBL/GenBank/DDBJ databases">
        <authorList>
            <person name="Chiriac C."/>
            <person name="Salcher M."/>
            <person name="Ghai R."/>
            <person name="Kavagutti S V."/>
        </authorList>
    </citation>
    <scope>NUCLEOTIDE SEQUENCE</scope>
</reference>
<accession>A0A6J6TKG7</accession>